<keyword evidence="2" id="KW-0808">Transferase</keyword>
<dbReference type="PANTHER" id="PTHR12526:SF630">
    <property type="entry name" value="GLYCOSYLTRANSFERASE"/>
    <property type="match status" value="1"/>
</dbReference>
<dbReference type="OrthoDB" id="9815351at2"/>
<sequence length="367" mass="39844">MSGSKPPFAFDGIRILFIGHDPIGTTGTASKYFYPVIAAQLGAKVAVVGDWSGAAPQMPWGIRVFDVSMAGGGRCRAKKVREVVRNFCPDVVHVFFHRGFGWYRYHCGDLGAKWVVDVRGPLLATGLRRSVSRLLNNCERLGYDATAGHSIGSVDTVFGKWVAKSACHTRIGVDVKQFAQRSHLTSGPFRFVYVGGIDRRRQLETMLRAFALASKKMNLTLDLIGDGDDTEALMDLVSREGINGVRFLGRFPHSKIAEMLAVYDGALSYIGPSVYDSGPPLKTLEYFAAGLPVVASDTRGNRMLMSAGVEGVFDPEGTTESLSDAMVQLAGSDIQVLSGNARRKAEASSWQQVVPVDLSNLYSRILA</sequence>
<comment type="caution">
    <text evidence="1">The sequence shown here is derived from an EMBL/GenBank/DDBJ whole genome shotgun (WGS) entry which is preliminary data.</text>
</comment>
<proteinExistence type="predicted"/>
<evidence type="ECO:0000313" key="3">
    <source>
        <dbReference type="Proteomes" id="UP000218332"/>
    </source>
</evidence>
<keyword evidence="3" id="KW-1185">Reference proteome</keyword>
<accession>A0A2A2I1W8</accession>
<dbReference type="SUPFAM" id="SSF53756">
    <property type="entry name" value="UDP-Glycosyltransferase/glycogen phosphorylase"/>
    <property type="match status" value="1"/>
</dbReference>
<dbReference type="CDD" id="cd03801">
    <property type="entry name" value="GT4_PimA-like"/>
    <property type="match status" value="1"/>
</dbReference>
<dbReference type="PANTHER" id="PTHR12526">
    <property type="entry name" value="GLYCOSYLTRANSFERASE"/>
    <property type="match status" value="1"/>
</dbReference>
<reference evidence="2 4" key="2">
    <citation type="submission" date="2018-04" db="EMBL/GenBank/DDBJ databases">
        <title>Genomic Encyclopedia of Type Strains, Phase IV (KMG-IV): sequencing the most valuable type-strain genomes for metagenomic binning, comparative biology and taxonomic classification.</title>
        <authorList>
            <person name="Goeker M."/>
        </authorList>
    </citation>
    <scope>NUCLEOTIDE SEQUENCE [LARGE SCALE GENOMIC DNA]</scope>
    <source>
        <strain evidence="2 4">DSM 28688</strain>
    </source>
</reference>
<protein>
    <submittedName>
        <fullName evidence="2">Glycosyltransferase involved in cell wall biosynthesis</fullName>
    </submittedName>
</protein>
<evidence type="ECO:0000313" key="4">
    <source>
        <dbReference type="Proteomes" id="UP000245887"/>
    </source>
</evidence>
<organism evidence="1 3">
    <name type="scientific">Tamilnaduibacter salinus</name>
    <dbReference type="NCBI Taxonomy" id="1484056"/>
    <lineage>
        <taxon>Bacteria</taxon>
        <taxon>Pseudomonadati</taxon>
        <taxon>Pseudomonadota</taxon>
        <taxon>Gammaproteobacteria</taxon>
        <taxon>Pseudomonadales</taxon>
        <taxon>Marinobacteraceae</taxon>
        <taxon>Tamilnaduibacter</taxon>
    </lineage>
</organism>
<dbReference type="Proteomes" id="UP000218332">
    <property type="component" value="Unassembled WGS sequence"/>
</dbReference>
<evidence type="ECO:0000313" key="2">
    <source>
        <dbReference type="EMBL" id="PVY70832.1"/>
    </source>
</evidence>
<dbReference type="Pfam" id="PF13692">
    <property type="entry name" value="Glyco_trans_1_4"/>
    <property type="match status" value="1"/>
</dbReference>
<dbReference type="RefSeq" id="WP_095611943.1">
    <property type="nucleotide sequence ID" value="NZ_NMPM01000085.1"/>
</dbReference>
<dbReference type="EMBL" id="NMPM01000085">
    <property type="protein sequence ID" value="PAV24993.1"/>
    <property type="molecule type" value="Genomic_DNA"/>
</dbReference>
<dbReference type="Proteomes" id="UP000245887">
    <property type="component" value="Unassembled WGS sequence"/>
</dbReference>
<gene>
    <name evidence="2" type="ORF">C8D92_108189</name>
    <name evidence="1" type="ORF">CF392_13310</name>
</gene>
<dbReference type="GO" id="GO:0016740">
    <property type="term" value="F:transferase activity"/>
    <property type="evidence" value="ECO:0007669"/>
    <property type="project" value="UniProtKB-KW"/>
</dbReference>
<dbReference type="EMBL" id="QEKQ01000008">
    <property type="protein sequence ID" value="PVY70832.1"/>
    <property type="molecule type" value="Genomic_DNA"/>
</dbReference>
<dbReference type="AlphaFoldDB" id="A0A2A2I1W8"/>
<name>A0A2A2I1W8_9GAMM</name>
<evidence type="ECO:0000313" key="1">
    <source>
        <dbReference type="EMBL" id="PAV24993.1"/>
    </source>
</evidence>
<reference evidence="1 3" key="1">
    <citation type="submission" date="2017-07" db="EMBL/GenBank/DDBJ databases">
        <title>Tamlnaduibacter salinus (Mi-7) genome sequencing.</title>
        <authorList>
            <person name="Verma A."/>
            <person name="Krishnamurthi S."/>
        </authorList>
    </citation>
    <scope>NUCLEOTIDE SEQUENCE [LARGE SCALE GENOMIC DNA]</scope>
    <source>
        <strain evidence="1 3">Mi-7</strain>
    </source>
</reference>
<dbReference type="Gene3D" id="3.40.50.2000">
    <property type="entry name" value="Glycogen Phosphorylase B"/>
    <property type="match status" value="2"/>
</dbReference>